<evidence type="ECO:0000313" key="1">
    <source>
        <dbReference type="EMBL" id="CAB3784517.1"/>
    </source>
</evidence>
<proteinExistence type="predicted"/>
<keyword evidence="2" id="KW-1185">Reference proteome</keyword>
<reference evidence="1 2" key="1">
    <citation type="submission" date="2020-04" db="EMBL/GenBank/DDBJ databases">
        <authorList>
            <person name="De Canck E."/>
        </authorList>
    </citation>
    <scope>NUCLEOTIDE SEQUENCE [LARGE SCALE GENOMIC DNA]</scope>
    <source>
        <strain evidence="1 2">LMG 28138</strain>
    </source>
</reference>
<sequence>MTAPQPDSSDRAAFEAAWTKEHPLHPSTTFMRSGFDPECYASTRAQDGWLMWQAARQPVSGVDEPRADWIEDATHELGQADSRLADLRKALDAAYPKDADEKERWRAAGHFHRINTISLSIALAIKDTRALLAANTSAAPAVKGCLTPEHAAIPDTLLVDLFYAAQGDITQFRIKARGLLAVNTSTAALTDEQIIALNAGEVFFSETPTRFPEAGHGTQYHAGAPGLIKFARTVLAANAQAPVALTRDEILAQWLAYPISEKNAYEDVADFVLGLLTAAPAHSPTGAPQ</sequence>
<protein>
    <submittedName>
        <fullName evidence="1">Uncharacterized protein</fullName>
    </submittedName>
</protein>
<accession>A0A6S7BBK1</accession>
<dbReference type="AlphaFoldDB" id="A0A6S7BBK1"/>
<gene>
    <name evidence="1" type="ORF">LMG28138_01825</name>
</gene>
<name>A0A6S7BBK1_9BURK</name>
<dbReference type="EMBL" id="CADIKM010000006">
    <property type="protein sequence ID" value="CAB3784517.1"/>
    <property type="molecule type" value="Genomic_DNA"/>
</dbReference>
<evidence type="ECO:0000313" key="2">
    <source>
        <dbReference type="Proteomes" id="UP000494115"/>
    </source>
</evidence>
<organism evidence="1 2">
    <name type="scientific">Pararobbsia alpina</name>
    <dbReference type="NCBI Taxonomy" id="621374"/>
    <lineage>
        <taxon>Bacteria</taxon>
        <taxon>Pseudomonadati</taxon>
        <taxon>Pseudomonadota</taxon>
        <taxon>Betaproteobacteria</taxon>
        <taxon>Burkholderiales</taxon>
        <taxon>Burkholderiaceae</taxon>
        <taxon>Pararobbsia</taxon>
    </lineage>
</organism>
<dbReference type="Proteomes" id="UP000494115">
    <property type="component" value="Unassembled WGS sequence"/>
</dbReference>